<sequence>MSTDATSDDRGHHPDGFAEFTEELRLLAEVLLARVEPVLRRTAADGRSDLGGCSWCPVCAAAALIRGEHHDVVAALAEHGTSMVTVLREALAGVPVEPVLPPEWAEYAAAHHHSWFGGDPADDAARAPGATDAHDPATEHHAPGTRATTSAHGPAGAHEPTTTHHPAGTHGTAGTRRQAGAHNPAGVDDPANPHYPTGARSAAGAPSSVDTSASTSAAGTPGAPGSSSTHGPTDAHGSANADGPAEGRVHAGADAKSGRSGSADPASTGTADPADTGRATGRRGARWGSVRRENAPRPRRVDEFTSTHTPGTDTRPDIGLVPPPPTDAEANTDGSRSTRAPRSRYVDIPVTIRG</sequence>
<feature type="compositionally biased region" description="Low complexity" evidence="1">
    <location>
        <begin position="205"/>
        <end position="232"/>
    </location>
</feature>
<feature type="region of interest" description="Disordered" evidence="1">
    <location>
        <begin position="118"/>
        <end position="354"/>
    </location>
</feature>
<evidence type="ECO:0000313" key="2">
    <source>
        <dbReference type="EMBL" id="MFC4123502.1"/>
    </source>
</evidence>
<evidence type="ECO:0000313" key="3">
    <source>
        <dbReference type="Proteomes" id="UP001595767"/>
    </source>
</evidence>
<name>A0ABV8KY89_9NOCA</name>
<feature type="compositionally biased region" description="Basic and acidic residues" evidence="1">
    <location>
        <begin position="290"/>
        <end position="305"/>
    </location>
</feature>
<dbReference type="RefSeq" id="WP_378543945.1">
    <property type="nucleotide sequence ID" value="NZ_JBHSBA010000002.1"/>
</dbReference>
<proteinExistence type="predicted"/>
<feature type="compositionally biased region" description="Basic and acidic residues" evidence="1">
    <location>
        <begin position="132"/>
        <end position="142"/>
    </location>
</feature>
<dbReference type="EMBL" id="JBHSBA010000002">
    <property type="protein sequence ID" value="MFC4123502.1"/>
    <property type="molecule type" value="Genomic_DNA"/>
</dbReference>
<evidence type="ECO:0008006" key="4">
    <source>
        <dbReference type="Google" id="ProtNLM"/>
    </source>
</evidence>
<comment type="caution">
    <text evidence="2">The sequence shown here is derived from an EMBL/GenBank/DDBJ whole genome shotgun (WGS) entry which is preliminary data.</text>
</comment>
<dbReference type="Proteomes" id="UP001595767">
    <property type="component" value="Unassembled WGS sequence"/>
</dbReference>
<reference evidence="3" key="1">
    <citation type="journal article" date="2019" name="Int. J. Syst. Evol. Microbiol.">
        <title>The Global Catalogue of Microorganisms (GCM) 10K type strain sequencing project: providing services to taxonomists for standard genome sequencing and annotation.</title>
        <authorList>
            <consortium name="The Broad Institute Genomics Platform"/>
            <consortium name="The Broad Institute Genome Sequencing Center for Infectious Disease"/>
            <person name="Wu L."/>
            <person name="Ma J."/>
        </authorList>
    </citation>
    <scope>NUCLEOTIDE SEQUENCE [LARGE SCALE GENOMIC DNA]</scope>
    <source>
        <strain evidence="3">CGMCC 4.7204</strain>
    </source>
</reference>
<feature type="compositionally biased region" description="Basic and acidic residues" evidence="1">
    <location>
        <begin position="245"/>
        <end position="257"/>
    </location>
</feature>
<feature type="compositionally biased region" description="Low complexity" evidence="1">
    <location>
        <begin position="154"/>
        <end position="182"/>
    </location>
</feature>
<gene>
    <name evidence="2" type="ORF">ACFOW8_01020</name>
</gene>
<organism evidence="2 3">
    <name type="scientific">Nocardia rhizosphaerae</name>
    <dbReference type="NCBI Taxonomy" id="1691571"/>
    <lineage>
        <taxon>Bacteria</taxon>
        <taxon>Bacillati</taxon>
        <taxon>Actinomycetota</taxon>
        <taxon>Actinomycetes</taxon>
        <taxon>Mycobacteriales</taxon>
        <taxon>Nocardiaceae</taxon>
        <taxon>Nocardia</taxon>
    </lineage>
</organism>
<protein>
    <recommendedName>
        <fullName evidence="4">DUF222 domain-containing protein</fullName>
    </recommendedName>
</protein>
<accession>A0ABV8KY89</accession>
<evidence type="ECO:0000256" key="1">
    <source>
        <dbReference type="SAM" id="MobiDB-lite"/>
    </source>
</evidence>
<keyword evidence="3" id="KW-1185">Reference proteome</keyword>